<dbReference type="eggNOG" id="COG4832">
    <property type="taxonomic scope" value="Bacteria"/>
</dbReference>
<dbReference type="STRING" id="1114972.FD35_GL000976"/>
<dbReference type="AlphaFoldDB" id="A0A0R1RIY6"/>
<name>A0A0R1RIY6_9LACO</name>
<gene>
    <name evidence="2" type="ORF">FD35_GL000976</name>
</gene>
<keyword evidence="3" id="KW-1185">Reference proteome</keyword>
<protein>
    <recommendedName>
        <fullName evidence="1">GyrI-like small molecule binding domain-containing protein</fullName>
    </recommendedName>
</protein>
<dbReference type="PATRIC" id="fig|1114972.6.peg.987"/>
<evidence type="ECO:0000313" key="3">
    <source>
        <dbReference type="Proteomes" id="UP000051999"/>
    </source>
</evidence>
<organism evidence="2 3">
    <name type="scientific">Furfurilactobacillus rossiae DSM 15814</name>
    <dbReference type="NCBI Taxonomy" id="1114972"/>
    <lineage>
        <taxon>Bacteria</taxon>
        <taxon>Bacillati</taxon>
        <taxon>Bacillota</taxon>
        <taxon>Bacilli</taxon>
        <taxon>Lactobacillales</taxon>
        <taxon>Lactobacillaceae</taxon>
        <taxon>Furfurilactobacillus</taxon>
    </lineage>
</organism>
<feature type="domain" description="GyrI-like small molecule binding" evidence="1">
    <location>
        <begin position="21"/>
        <end position="204"/>
    </location>
</feature>
<dbReference type="Pfam" id="PF06445">
    <property type="entry name" value="GyrI-like"/>
    <property type="match status" value="1"/>
</dbReference>
<evidence type="ECO:0000259" key="1">
    <source>
        <dbReference type="Pfam" id="PF06445"/>
    </source>
</evidence>
<dbReference type="Gene3D" id="3.20.80.10">
    <property type="entry name" value="Regulatory factor, effector binding domain"/>
    <property type="match status" value="1"/>
</dbReference>
<dbReference type="OrthoDB" id="4772335at2"/>
<dbReference type="InterPro" id="IPR008319">
    <property type="entry name" value="GyrI-like_CCH_Lin2189-like"/>
</dbReference>
<reference evidence="2 3" key="1">
    <citation type="journal article" date="2015" name="Genome Announc.">
        <title>Expanding the biotechnology potential of lactobacilli through comparative genomics of 213 strains and associated genera.</title>
        <authorList>
            <person name="Sun Z."/>
            <person name="Harris H.M."/>
            <person name="McCann A."/>
            <person name="Guo C."/>
            <person name="Argimon S."/>
            <person name="Zhang W."/>
            <person name="Yang X."/>
            <person name="Jeffery I.B."/>
            <person name="Cooney J.C."/>
            <person name="Kagawa T.F."/>
            <person name="Liu W."/>
            <person name="Song Y."/>
            <person name="Salvetti E."/>
            <person name="Wrobel A."/>
            <person name="Rasinkangas P."/>
            <person name="Parkhill J."/>
            <person name="Rea M.C."/>
            <person name="O'Sullivan O."/>
            <person name="Ritari J."/>
            <person name="Douillard F.P."/>
            <person name="Paul Ross R."/>
            <person name="Yang R."/>
            <person name="Briner A.E."/>
            <person name="Felis G.E."/>
            <person name="de Vos W.M."/>
            <person name="Barrangou R."/>
            <person name="Klaenhammer T.R."/>
            <person name="Caufield P.W."/>
            <person name="Cui Y."/>
            <person name="Zhang H."/>
            <person name="O'Toole P.W."/>
        </authorList>
    </citation>
    <scope>NUCLEOTIDE SEQUENCE [LARGE SCALE GENOMIC DNA]</scope>
    <source>
        <strain evidence="2 3">DSM 15814</strain>
    </source>
</reference>
<dbReference type="PIRSF" id="PIRSF031644">
    <property type="entry name" value="UCP031644"/>
    <property type="match status" value="1"/>
</dbReference>
<dbReference type="SUPFAM" id="SSF55136">
    <property type="entry name" value="Probable bacterial effector-binding domain"/>
    <property type="match status" value="1"/>
</dbReference>
<dbReference type="EMBL" id="AZFF01000017">
    <property type="protein sequence ID" value="KRL53611.1"/>
    <property type="molecule type" value="Genomic_DNA"/>
</dbReference>
<sequence length="215" mass="24654">MADKYEWRKSEREIYPTMKRPTITTIPAQTFITLTGQGDPNTAPFGDKVAALYAISYAIKMAPKKDVVFPGAFDYTVYPLEGRWTLPEGYNQPTIDKTQLLYTIMIKQPAFVDEQVLAQAKTMVKDKVSAALLSEMKLTTVTEGLVGMLLHVGSFDTEQEDFERLDYFLHNEGYERTEKAHKEIYLSDFRRVAEDKRKTLLRVKIAKSQQLQDLL</sequence>
<proteinExistence type="predicted"/>
<evidence type="ECO:0000313" key="2">
    <source>
        <dbReference type="EMBL" id="KRL53611.1"/>
    </source>
</evidence>
<dbReference type="Proteomes" id="UP000051999">
    <property type="component" value="Unassembled WGS sequence"/>
</dbReference>
<dbReference type="InterPro" id="IPR029442">
    <property type="entry name" value="GyrI-like"/>
</dbReference>
<dbReference type="RefSeq" id="WP_017260768.1">
    <property type="nucleotide sequence ID" value="NZ_AUAW01000019.1"/>
</dbReference>
<accession>A0A0R1RIY6</accession>
<dbReference type="InterPro" id="IPR011256">
    <property type="entry name" value="Reg_factor_effector_dom_sf"/>
</dbReference>
<comment type="caution">
    <text evidence="2">The sequence shown here is derived from an EMBL/GenBank/DDBJ whole genome shotgun (WGS) entry which is preliminary data.</text>
</comment>